<dbReference type="GO" id="GO:0016757">
    <property type="term" value="F:glycosyltransferase activity"/>
    <property type="evidence" value="ECO:0007669"/>
    <property type="project" value="InterPro"/>
</dbReference>
<dbReference type="Gene3D" id="3.40.50.720">
    <property type="entry name" value="NAD(P)-binding Rossmann-like Domain"/>
    <property type="match status" value="1"/>
</dbReference>
<dbReference type="EMBL" id="FOJX01000015">
    <property type="protein sequence ID" value="SFB14055.1"/>
    <property type="molecule type" value="Genomic_DNA"/>
</dbReference>
<dbReference type="PANTHER" id="PTHR46401">
    <property type="entry name" value="GLYCOSYLTRANSFERASE WBBK-RELATED"/>
    <property type="match status" value="1"/>
</dbReference>
<organism evidence="3 4">
    <name type="scientific">Selenomonas ruminantium</name>
    <dbReference type="NCBI Taxonomy" id="971"/>
    <lineage>
        <taxon>Bacteria</taxon>
        <taxon>Bacillati</taxon>
        <taxon>Bacillota</taxon>
        <taxon>Negativicutes</taxon>
        <taxon>Selenomonadales</taxon>
        <taxon>Selenomonadaceae</taxon>
        <taxon>Selenomonas</taxon>
    </lineage>
</organism>
<feature type="domain" description="Glycosyl transferase family 1" evidence="2">
    <location>
        <begin position="292"/>
        <end position="446"/>
    </location>
</feature>
<sequence length="471" mass="54418">MKIIIFGVGRYLENRYNLIKKYFKAKDIVAFIDNKIENGQCGKFKNNPVYSPPYIKKVCYDYILIASTYYDEMKSQLLEMGVDNKKIILLEKYCKIKEKGILKLDIVKNCYKRKRVLFLSNTMYYDGASLAVVYAARAIDKEKYEVTIAVPSIQEELLNKIKKSAVNVIICPSLPYVDATEMYWIKTFDIAIVNTFQNIQMVCEISKVIPVLWWIHEPGKTYHALYENTIRIFNEYNDEEKFINARIATVTRWAADAFEQYYPNRVDTIMPLGIPDERINGYKPYIERTIGFITLGSVSEIKGQDVLVEAINMLPREISNKACFYIVGHCNDRDKFVYGVKKKTMKMSNVVFTGTLSRNDLKELFNKIDVVVCASREETLSIAVIEGMMYGKVCITTDATGVADFIHDDVDGFVVQSNNPFELAKKIGYVIQNISNLDDMRNSARNVYEKHFSMKVFENRLELEMKQLLMV</sequence>
<dbReference type="InterPro" id="IPR001296">
    <property type="entry name" value="Glyco_trans_1"/>
</dbReference>
<dbReference type="AlphaFoldDB" id="A0A1I0YKX2"/>
<evidence type="ECO:0000313" key="3">
    <source>
        <dbReference type="EMBL" id="SFB14055.1"/>
    </source>
</evidence>
<name>A0A1I0YKX2_SELRU</name>
<dbReference type="RefSeq" id="WP_074817353.1">
    <property type="nucleotide sequence ID" value="NZ_FOJX01000015.1"/>
</dbReference>
<reference evidence="3 4" key="1">
    <citation type="submission" date="2016-10" db="EMBL/GenBank/DDBJ databases">
        <authorList>
            <person name="de Groot N.N."/>
        </authorList>
    </citation>
    <scope>NUCLEOTIDE SEQUENCE [LARGE SCALE GENOMIC DNA]</scope>
    <source>
        <strain evidence="3 4">L14</strain>
    </source>
</reference>
<dbReference type="PANTHER" id="PTHR46401:SF2">
    <property type="entry name" value="GLYCOSYLTRANSFERASE WBBK-RELATED"/>
    <property type="match status" value="1"/>
</dbReference>
<protein>
    <submittedName>
        <fullName evidence="3">Glycosyltransferase involved in cell wall bisynthesis</fullName>
    </submittedName>
</protein>
<accession>A0A1I0YKX2</accession>
<gene>
    <name evidence="3" type="ORF">SAMN05216587_11546</name>
</gene>
<dbReference type="SUPFAM" id="SSF53756">
    <property type="entry name" value="UDP-Glycosyltransferase/glycogen phosphorylase"/>
    <property type="match status" value="1"/>
</dbReference>
<evidence type="ECO:0000259" key="2">
    <source>
        <dbReference type="Pfam" id="PF00534"/>
    </source>
</evidence>
<evidence type="ECO:0000256" key="1">
    <source>
        <dbReference type="ARBA" id="ARBA00022679"/>
    </source>
</evidence>
<proteinExistence type="predicted"/>
<dbReference type="Pfam" id="PF00534">
    <property type="entry name" value="Glycos_transf_1"/>
    <property type="match status" value="1"/>
</dbReference>
<evidence type="ECO:0000313" key="4">
    <source>
        <dbReference type="Proteomes" id="UP000183843"/>
    </source>
</evidence>
<dbReference type="GO" id="GO:0009103">
    <property type="term" value="P:lipopolysaccharide biosynthetic process"/>
    <property type="evidence" value="ECO:0007669"/>
    <property type="project" value="TreeGrafter"/>
</dbReference>
<keyword evidence="1 3" id="KW-0808">Transferase</keyword>
<dbReference type="CDD" id="cd03801">
    <property type="entry name" value="GT4_PimA-like"/>
    <property type="match status" value="1"/>
</dbReference>
<dbReference type="Gene3D" id="3.40.50.2000">
    <property type="entry name" value="Glycogen Phosphorylase B"/>
    <property type="match status" value="2"/>
</dbReference>
<dbReference type="Proteomes" id="UP000183843">
    <property type="component" value="Unassembled WGS sequence"/>
</dbReference>